<evidence type="ECO:0000313" key="3">
    <source>
        <dbReference type="Proteomes" id="UP000217199"/>
    </source>
</evidence>
<dbReference type="Proteomes" id="UP000217199">
    <property type="component" value="Unassembled WGS sequence"/>
</dbReference>
<gene>
    <name evidence="2" type="ORF">PNOK_0480500</name>
</gene>
<dbReference type="EMBL" id="NBII01000004">
    <property type="protein sequence ID" value="PAV19871.1"/>
    <property type="molecule type" value="Genomic_DNA"/>
</dbReference>
<evidence type="ECO:0000256" key="1">
    <source>
        <dbReference type="SAM" id="MobiDB-lite"/>
    </source>
</evidence>
<reference evidence="2 3" key="1">
    <citation type="journal article" date="2017" name="Mol. Ecol.">
        <title>Comparative and population genomic landscape of Phellinus noxius: A hypervariable fungus causing root rot in trees.</title>
        <authorList>
            <person name="Chung C.L."/>
            <person name="Lee T.J."/>
            <person name="Akiba M."/>
            <person name="Lee H.H."/>
            <person name="Kuo T.H."/>
            <person name="Liu D."/>
            <person name="Ke H.M."/>
            <person name="Yokoi T."/>
            <person name="Roa M.B."/>
            <person name="Lu M.J."/>
            <person name="Chang Y.Y."/>
            <person name="Ann P.J."/>
            <person name="Tsai J.N."/>
            <person name="Chen C.Y."/>
            <person name="Tzean S.S."/>
            <person name="Ota Y."/>
            <person name="Hattori T."/>
            <person name="Sahashi N."/>
            <person name="Liou R.F."/>
            <person name="Kikuchi T."/>
            <person name="Tsai I.J."/>
        </authorList>
    </citation>
    <scope>NUCLEOTIDE SEQUENCE [LARGE SCALE GENOMIC DNA]</scope>
    <source>
        <strain evidence="2 3">FFPRI411160</strain>
    </source>
</reference>
<feature type="compositionally biased region" description="Acidic residues" evidence="1">
    <location>
        <begin position="224"/>
        <end position="242"/>
    </location>
</feature>
<comment type="caution">
    <text evidence="2">The sequence shown here is derived from an EMBL/GenBank/DDBJ whole genome shotgun (WGS) entry which is preliminary data.</text>
</comment>
<name>A0A286UJS5_9AGAM</name>
<proteinExistence type="predicted"/>
<organism evidence="2 3">
    <name type="scientific">Pyrrhoderma noxium</name>
    <dbReference type="NCBI Taxonomy" id="2282107"/>
    <lineage>
        <taxon>Eukaryota</taxon>
        <taxon>Fungi</taxon>
        <taxon>Dikarya</taxon>
        <taxon>Basidiomycota</taxon>
        <taxon>Agaricomycotina</taxon>
        <taxon>Agaricomycetes</taxon>
        <taxon>Hymenochaetales</taxon>
        <taxon>Hymenochaetaceae</taxon>
        <taxon>Pyrrhoderma</taxon>
    </lineage>
</organism>
<dbReference type="AlphaFoldDB" id="A0A286UJS5"/>
<protein>
    <submittedName>
        <fullName evidence="2">Uncharacterized protein</fullName>
    </submittedName>
</protein>
<dbReference type="OrthoDB" id="10037289at2759"/>
<evidence type="ECO:0000313" key="2">
    <source>
        <dbReference type="EMBL" id="PAV19871.1"/>
    </source>
</evidence>
<feature type="region of interest" description="Disordered" evidence="1">
    <location>
        <begin position="208"/>
        <end position="256"/>
    </location>
</feature>
<sequence length="275" mass="31937">MPPKAKLGIPRGYTFSNRGVLMNKKTLTRYGRLVKKIGKEFDKDNEDDEDIYFSSDYTLYTVMDIMDETMVAIHTFVTQKDWLNAWYALFALSEVRTSISGFSTCDDGERVCAMECAFAALLVTTLRGLENLRPSLLTEEKLPELERALTRMGEWANEWADTFDCEYNTVLNGYGRKLFGNCTLEERDRKKEERRSLYEKFYNNMSEEEREKKGYLPPRPASDPDAEKEDEEGDEEKGEDSEIWYGQADPSDTKFNHASFQLSSSWKAYKPHIRE</sequence>
<accession>A0A286UJS5</accession>
<dbReference type="InParanoid" id="A0A286UJS5"/>
<keyword evidence="3" id="KW-1185">Reference proteome</keyword>